<evidence type="ECO:0000256" key="1">
    <source>
        <dbReference type="ARBA" id="ARBA00022801"/>
    </source>
</evidence>
<reference evidence="4" key="1">
    <citation type="journal article" date="2019" name="Int. J. Syst. Evol. Microbiol.">
        <title>The Global Catalogue of Microorganisms (GCM) 10K type strain sequencing project: providing services to taxonomists for standard genome sequencing and annotation.</title>
        <authorList>
            <consortium name="The Broad Institute Genomics Platform"/>
            <consortium name="The Broad Institute Genome Sequencing Center for Infectious Disease"/>
            <person name="Wu L."/>
            <person name="Ma J."/>
        </authorList>
    </citation>
    <scope>NUCLEOTIDE SEQUENCE [LARGE SCALE GENOMIC DNA]</scope>
    <source>
        <strain evidence="4">CCUG 53903</strain>
    </source>
</reference>
<evidence type="ECO:0000313" key="4">
    <source>
        <dbReference type="Proteomes" id="UP001596058"/>
    </source>
</evidence>
<keyword evidence="4" id="KW-1185">Reference proteome</keyword>
<dbReference type="InterPro" id="IPR006680">
    <property type="entry name" value="Amidohydro-rel"/>
</dbReference>
<accession>A0ABW1DB88</accession>
<dbReference type="Proteomes" id="UP001596058">
    <property type="component" value="Unassembled WGS sequence"/>
</dbReference>
<protein>
    <submittedName>
        <fullName evidence="3">Amidohydrolase family protein</fullName>
    </submittedName>
</protein>
<dbReference type="EMBL" id="JBHSPA010000112">
    <property type="protein sequence ID" value="MFC5834428.1"/>
    <property type="molecule type" value="Genomic_DNA"/>
</dbReference>
<gene>
    <name evidence="3" type="ORF">ACFPZ3_62190</name>
</gene>
<feature type="domain" description="Amidohydrolase-related" evidence="2">
    <location>
        <begin position="53"/>
        <end position="404"/>
    </location>
</feature>
<evidence type="ECO:0000259" key="2">
    <source>
        <dbReference type="Pfam" id="PF01979"/>
    </source>
</evidence>
<dbReference type="InterPro" id="IPR011059">
    <property type="entry name" value="Metal-dep_hydrolase_composite"/>
</dbReference>
<proteinExistence type="predicted"/>
<dbReference type="Pfam" id="PF01979">
    <property type="entry name" value="Amidohydro_1"/>
    <property type="match status" value="1"/>
</dbReference>
<dbReference type="InterPro" id="IPR032466">
    <property type="entry name" value="Metal_Hydrolase"/>
</dbReference>
<sequence length="444" mass="46430">MSMKVITGATVVTMDAERRVLAGEVAIEGNRIVAVGDRLDLPGERIDAGGKLLLPGFVNLHVHAALAVTRGLGDDLGGAPVYRRDIPQGVLLSPSDTEVMSRLGGLQALRFGSTTVVENYIHAGTNVRALAELGLRAVVSERVHDADLFSVRDGEYSFDAGLGKRLLEANAELIEEWHGHDGGRITCQVGPHGPDTASAGLLEQAAELADSYGVGMFIHLAQTRGEVAEVRRRTGKGSVRHLADLGLLRPGLIAGHCAFLDEGEAELLAASGAGICQLPTVNAKSGWIAPAQRLRGLGATVGLGTDHMVHDMIEAVRMALVVNRVADGGPGGIKAMDALAMATIEGARALGRADELGSIEAGKLADLVFVDLSGAHLAPVLDPVANLVYAGQSADISDVMVGGGFVVRDRQVLTADEREIVAQAQERAEHLWHVVAGWSCAAQG</sequence>
<dbReference type="Gene3D" id="3.20.20.140">
    <property type="entry name" value="Metal-dependent hydrolases"/>
    <property type="match status" value="1"/>
</dbReference>
<dbReference type="RefSeq" id="WP_379523841.1">
    <property type="nucleotide sequence ID" value="NZ_JBHSPA010000112.1"/>
</dbReference>
<dbReference type="InterPro" id="IPR050287">
    <property type="entry name" value="MTA/SAH_deaminase"/>
</dbReference>
<dbReference type="SUPFAM" id="SSF51556">
    <property type="entry name" value="Metallo-dependent hydrolases"/>
    <property type="match status" value="1"/>
</dbReference>
<name>A0ABW1DB88_9ACTN</name>
<dbReference type="Gene3D" id="2.30.40.10">
    <property type="entry name" value="Urease, subunit C, domain 1"/>
    <property type="match status" value="1"/>
</dbReference>
<dbReference type="PANTHER" id="PTHR43794">
    <property type="entry name" value="AMINOHYDROLASE SSNA-RELATED"/>
    <property type="match status" value="1"/>
</dbReference>
<dbReference type="PANTHER" id="PTHR43794:SF11">
    <property type="entry name" value="AMIDOHYDROLASE-RELATED DOMAIN-CONTAINING PROTEIN"/>
    <property type="match status" value="1"/>
</dbReference>
<organism evidence="3 4">
    <name type="scientific">Nonomuraea insulae</name>
    <dbReference type="NCBI Taxonomy" id="1616787"/>
    <lineage>
        <taxon>Bacteria</taxon>
        <taxon>Bacillati</taxon>
        <taxon>Actinomycetota</taxon>
        <taxon>Actinomycetes</taxon>
        <taxon>Streptosporangiales</taxon>
        <taxon>Streptosporangiaceae</taxon>
        <taxon>Nonomuraea</taxon>
    </lineage>
</organism>
<evidence type="ECO:0000313" key="3">
    <source>
        <dbReference type="EMBL" id="MFC5834428.1"/>
    </source>
</evidence>
<comment type="caution">
    <text evidence="3">The sequence shown here is derived from an EMBL/GenBank/DDBJ whole genome shotgun (WGS) entry which is preliminary data.</text>
</comment>
<keyword evidence="1" id="KW-0378">Hydrolase</keyword>
<dbReference type="SUPFAM" id="SSF51338">
    <property type="entry name" value="Composite domain of metallo-dependent hydrolases"/>
    <property type="match status" value="1"/>
</dbReference>